<keyword evidence="8" id="KW-0239">DNA-directed DNA polymerase</keyword>
<dbReference type="AlphaFoldDB" id="A0A6A3HLZ7"/>
<keyword evidence="10" id="KW-0511">Multifunctional enzyme</keyword>
<evidence type="ECO:0000256" key="2">
    <source>
        <dbReference type="ARBA" id="ARBA00022723"/>
    </source>
</evidence>
<dbReference type="GO" id="GO:0003887">
    <property type="term" value="F:DNA-directed DNA polymerase activity"/>
    <property type="evidence" value="ECO:0007669"/>
    <property type="project" value="UniProtKB-KW"/>
</dbReference>
<feature type="domain" description="Integrase catalytic" evidence="13">
    <location>
        <begin position="164"/>
        <end position="333"/>
    </location>
</feature>
<evidence type="ECO:0000256" key="11">
    <source>
        <dbReference type="SAM" id="MobiDB-lite"/>
    </source>
</evidence>
<evidence type="ECO:0000256" key="12">
    <source>
        <dbReference type="SAM" id="Phobius"/>
    </source>
</evidence>
<dbReference type="SUPFAM" id="SSF53098">
    <property type="entry name" value="Ribonuclease H-like"/>
    <property type="match status" value="1"/>
</dbReference>
<feature type="region of interest" description="Disordered" evidence="11">
    <location>
        <begin position="453"/>
        <end position="562"/>
    </location>
</feature>
<dbReference type="PANTHER" id="PTHR42648">
    <property type="entry name" value="TRANSPOSASE, PUTATIVE-RELATED"/>
    <property type="match status" value="1"/>
</dbReference>
<evidence type="ECO:0000313" key="15">
    <source>
        <dbReference type="Proteomes" id="UP000429607"/>
    </source>
</evidence>
<sequence>MSGQVVIYTKNQNSDELVKLELSNVEYSLHGSVNLISLGVMEDNGWEMSSSPSRASPRRIFLEQPSAHERQEFVKRGKHYWLKTVEVDVLDTGVAMMTVNSDENALKRWHECLGHLHVAAIKHMVDNRTVAGMEIPAALFKKKFTCLSCMSAKRKRMSYKASAAEKRTKINYERLTSDTCDMVKFLPGLGRMRYFQLIHDEGSRYKLCFPLKSKGDANANTIKLATELLEAGHRIKSFTSDGGGEFVNTELKLFMEARGIRFVPTHPYTPEENALVEKLNGVLVNKMRAAMYAADLPNRLWPEVLQYIVDIDNMSPTRALKGKTPSEKLLGTVPNVAKIRVCGSVGFVFVAKAKRKHKLCPKAEPALLLGFARSTTVYRLLHLRTGQIVEARDVKFREDITVSRKYISELLMGKIGGDKIPLPVEYVAEERVRTGSEETVTSSLSVAGAEMAGADADGAPGSGGESSSSGSDESDSDSAGNLETPPAATSRQATAATGSTASSATGGTTAAASANADPSAVNTGQGAPAAAATGGTGGRRQTRRQRMQNAGPPRRSTRTRRPNVRLNGYQLMLEEQLTGAPETVEEALRSPQRAEWQAALKAEYESLLKHGTWKLVDRPKSSSSKRVKVLTTKWVLRIKRDENGNILRYKARLVIHGFKQRFGVEYWDTYSPVVRIVTMLLVLLIALLLWLDARHIDVETAFLNSLLTGVTIYMEQPKGVDDGTGRVCLLLYGLKQAARIWYQTLHSRLVEIGFRRCAFDVGLYVRYIDGRIVLVTVYVDDMMVIGKPHDIDSVIEELRQKNCDGGPGTC</sequence>
<dbReference type="Gene3D" id="3.30.420.10">
    <property type="entry name" value="Ribonuclease H-like superfamily/Ribonuclease H"/>
    <property type="match status" value="1"/>
</dbReference>
<evidence type="ECO:0000256" key="7">
    <source>
        <dbReference type="ARBA" id="ARBA00022918"/>
    </source>
</evidence>
<evidence type="ECO:0000313" key="14">
    <source>
        <dbReference type="EMBL" id="KAE8971366.1"/>
    </source>
</evidence>
<dbReference type="InterPro" id="IPR013103">
    <property type="entry name" value="RVT_2"/>
</dbReference>
<organism evidence="14 15">
    <name type="scientific">Phytophthora rubi</name>
    <dbReference type="NCBI Taxonomy" id="129364"/>
    <lineage>
        <taxon>Eukaryota</taxon>
        <taxon>Sar</taxon>
        <taxon>Stramenopiles</taxon>
        <taxon>Oomycota</taxon>
        <taxon>Peronosporomycetes</taxon>
        <taxon>Peronosporales</taxon>
        <taxon>Peronosporaceae</taxon>
        <taxon>Phytophthora</taxon>
    </lineage>
</organism>
<dbReference type="PANTHER" id="PTHR42648:SF11">
    <property type="entry name" value="TRANSPOSON TY4-P GAG-POL POLYPROTEIN"/>
    <property type="match status" value="1"/>
</dbReference>
<dbReference type="InterPro" id="IPR012337">
    <property type="entry name" value="RNaseH-like_sf"/>
</dbReference>
<evidence type="ECO:0000256" key="5">
    <source>
        <dbReference type="ARBA" id="ARBA00022842"/>
    </source>
</evidence>
<dbReference type="GO" id="GO:0003964">
    <property type="term" value="F:RNA-directed DNA polymerase activity"/>
    <property type="evidence" value="ECO:0007669"/>
    <property type="project" value="UniProtKB-KW"/>
</dbReference>
<comment type="caution">
    <text evidence="14">The sequence shown here is derived from an EMBL/GenBank/DDBJ whole genome shotgun (WGS) entry which is preliminary data.</text>
</comment>
<dbReference type="InterPro" id="IPR036397">
    <property type="entry name" value="RNaseH_sf"/>
</dbReference>
<keyword evidence="7" id="KW-0695">RNA-directed DNA polymerase</keyword>
<keyword evidence="3" id="KW-0255">Endonuclease</keyword>
<feature type="compositionally biased region" description="Low complexity" evidence="11">
    <location>
        <begin position="453"/>
        <end position="533"/>
    </location>
</feature>
<dbReference type="GO" id="GO:0046872">
    <property type="term" value="F:metal ion binding"/>
    <property type="evidence" value="ECO:0007669"/>
    <property type="project" value="UniProtKB-KW"/>
</dbReference>
<dbReference type="GO" id="GO:0015074">
    <property type="term" value="P:DNA integration"/>
    <property type="evidence" value="ECO:0007669"/>
    <property type="project" value="UniProtKB-KW"/>
</dbReference>
<gene>
    <name evidence="14" type="ORF">PR001_g26912</name>
</gene>
<feature type="transmembrane region" description="Helical" evidence="12">
    <location>
        <begin position="673"/>
        <end position="691"/>
    </location>
</feature>
<evidence type="ECO:0000256" key="8">
    <source>
        <dbReference type="ARBA" id="ARBA00022932"/>
    </source>
</evidence>
<name>A0A6A3HLZ7_9STRA</name>
<keyword evidence="2" id="KW-0479">Metal-binding</keyword>
<keyword evidence="12" id="KW-0472">Membrane</keyword>
<protein>
    <recommendedName>
        <fullName evidence="13">Integrase catalytic domain-containing protein</fullName>
    </recommendedName>
</protein>
<evidence type="ECO:0000256" key="3">
    <source>
        <dbReference type="ARBA" id="ARBA00022759"/>
    </source>
</evidence>
<dbReference type="Pfam" id="PF07727">
    <property type="entry name" value="RVT_2"/>
    <property type="match status" value="1"/>
</dbReference>
<evidence type="ECO:0000256" key="9">
    <source>
        <dbReference type="ARBA" id="ARBA00023172"/>
    </source>
</evidence>
<dbReference type="PROSITE" id="PS50994">
    <property type="entry name" value="INTEGRASE"/>
    <property type="match status" value="1"/>
</dbReference>
<keyword evidence="8" id="KW-0548">Nucleotidyltransferase</keyword>
<dbReference type="GO" id="GO:0016787">
    <property type="term" value="F:hydrolase activity"/>
    <property type="evidence" value="ECO:0007669"/>
    <property type="project" value="UniProtKB-KW"/>
</dbReference>
<evidence type="ECO:0000256" key="6">
    <source>
        <dbReference type="ARBA" id="ARBA00022908"/>
    </source>
</evidence>
<keyword evidence="12" id="KW-0812">Transmembrane</keyword>
<dbReference type="InterPro" id="IPR001584">
    <property type="entry name" value="Integrase_cat-core"/>
</dbReference>
<evidence type="ECO:0000256" key="1">
    <source>
        <dbReference type="ARBA" id="ARBA00022722"/>
    </source>
</evidence>
<keyword evidence="12" id="KW-1133">Transmembrane helix</keyword>
<dbReference type="Pfam" id="PF25597">
    <property type="entry name" value="SH3_retrovirus"/>
    <property type="match status" value="1"/>
</dbReference>
<dbReference type="GO" id="GO:0006310">
    <property type="term" value="P:DNA recombination"/>
    <property type="evidence" value="ECO:0007669"/>
    <property type="project" value="UniProtKB-KW"/>
</dbReference>
<dbReference type="InterPro" id="IPR039537">
    <property type="entry name" value="Retrotran_Ty1/copia-like"/>
</dbReference>
<keyword evidence="9" id="KW-0233">DNA recombination</keyword>
<keyword evidence="1" id="KW-0540">Nuclease</keyword>
<keyword evidence="6" id="KW-0229">DNA integration</keyword>
<keyword evidence="5" id="KW-0460">Magnesium</keyword>
<keyword evidence="4" id="KW-0378">Hydrolase</keyword>
<evidence type="ECO:0000256" key="4">
    <source>
        <dbReference type="ARBA" id="ARBA00022801"/>
    </source>
</evidence>
<dbReference type="Proteomes" id="UP000429607">
    <property type="component" value="Unassembled WGS sequence"/>
</dbReference>
<dbReference type="EMBL" id="QXFV01004154">
    <property type="protein sequence ID" value="KAE8971366.1"/>
    <property type="molecule type" value="Genomic_DNA"/>
</dbReference>
<reference evidence="14 15" key="1">
    <citation type="submission" date="2018-09" db="EMBL/GenBank/DDBJ databases">
        <title>Genomic investigation of the strawberry pathogen Phytophthora fragariae indicates pathogenicity is determined by transcriptional variation in three key races.</title>
        <authorList>
            <person name="Adams T.M."/>
            <person name="Armitage A.D."/>
            <person name="Sobczyk M.K."/>
            <person name="Bates H.J."/>
            <person name="Dunwell J.M."/>
            <person name="Nellist C.F."/>
            <person name="Harrison R.J."/>
        </authorList>
    </citation>
    <scope>NUCLEOTIDE SEQUENCE [LARGE SCALE GENOMIC DNA]</scope>
    <source>
        <strain evidence="14 15">SCRP249</strain>
    </source>
</reference>
<keyword evidence="8" id="KW-0808">Transferase</keyword>
<dbReference type="GO" id="GO:0004519">
    <property type="term" value="F:endonuclease activity"/>
    <property type="evidence" value="ECO:0007669"/>
    <property type="project" value="UniProtKB-KW"/>
</dbReference>
<proteinExistence type="predicted"/>
<accession>A0A6A3HLZ7</accession>
<evidence type="ECO:0000259" key="13">
    <source>
        <dbReference type="PROSITE" id="PS50994"/>
    </source>
</evidence>
<dbReference type="InterPro" id="IPR057670">
    <property type="entry name" value="SH3_retrovirus"/>
</dbReference>
<evidence type="ECO:0000256" key="10">
    <source>
        <dbReference type="ARBA" id="ARBA00023268"/>
    </source>
</evidence>
<dbReference type="GO" id="GO:0003676">
    <property type="term" value="F:nucleic acid binding"/>
    <property type="evidence" value="ECO:0007669"/>
    <property type="project" value="InterPro"/>
</dbReference>